<dbReference type="InterPro" id="IPR019267">
    <property type="entry name" value="CRISPR-assoc_Cas6_C"/>
</dbReference>
<evidence type="ECO:0000313" key="3">
    <source>
        <dbReference type="EMBL" id="NYD51879.1"/>
    </source>
</evidence>
<evidence type="ECO:0000259" key="2">
    <source>
        <dbReference type="Pfam" id="PF10040"/>
    </source>
</evidence>
<evidence type="ECO:0000256" key="1">
    <source>
        <dbReference type="SAM" id="MobiDB-lite"/>
    </source>
</evidence>
<dbReference type="Proteomes" id="UP000529783">
    <property type="component" value="Unassembled WGS sequence"/>
</dbReference>
<dbReference type="CDD" id="cd21141">
    <property type="entry name" value="Cas6_III-like"/>
    <property type="match status" value="1"/>
</dbReference>
<evidence type="ECO:0000313" key="4">
    <source>
        <dbReference type="Proteomes" id="UP000529783"/>
    </source>
</evidence>
<dbReference type="RefSeq" id="WP_179848177.1">
    <property type="nucleotide sequence ID" value="NZ_JACCBA010000001.1"/>
</dbReference>
<dbReference type="InterPro" id="IPR045747">
    <property type="entry name" value="CRISPR-assoc_prot_Cas6_N_sf"/>
</dbReference>
<dbReference type="Pfam" id="PF10040">
    <property type="entry name" value="CRISPR_Cas6"/>
    <property type="match status" value="1"/>
</dbReference>
<dbReference type="Gene3D" id="3.30.70.1900">
    <property type="match status" value="1"/>
</dbReference>
<feature type="domain" description="CRISPR-associated protein Cas6 C-terminal" evidence="2">
    <location>
        <begin position="148"/>
        <end position="274"/>
    </location>
</feature>
<sequence length="299" mass="32270">MASVCSSFEHFEQGPEMPTRIVVHLVHRNGRAPVPRHTGPAINAAFLAQLREAGEAGLTSALHETRPPKPYTLTPLLGPGADGSSGNARFEVALLADALVAPVLQALAKTRTLRVANCFYEVASVEVAATEQYATLVARARPTDGWRLRIRTPMAFLTAREEGARRCRPFPEAEWVFSGLHRRWEFFAPEIALPPSAAAAITSNLEVADHRLTMAEHLLKPGAPPGRGSVGEVVYRLAEARRVPSSAKIALDALVRFSRYAGIGDRTTIGMGNVHPVPANPRVSSREGLSAPGIWERGS</sequence>
<dbReference type="Gene3D" id="3.30.70.1890">
    <property type="match status" value="1"/>
</dbReference>
<dbReference type="EMBL" id="JACCBA010000001">
    <property type="protein sequence ID" value="NYD51879.1"/>
    <property type="molecule type" value="Genomic_DNA"/>
</dbReference>
<dbReference type="AlphaFoldDB" id="A0A7Y9JLU5"/>
<keyword evidence="3" id="KW-0378">Hydrolase</keyword>
<gene>
    <name evidence="3" type="ORF">BJY14_007862</name>
</gene>
<dbReference type="GO" id="GO:0016787">
    <property type="term" value="F:hydrolase activity"/>
    <property type="evidence" value="ECO:0007669"/>
    <property type="project" value="UniProtKB-KW"/>
</dbReference>
<keyword evidence="4" id="KW-1185">Reference proteome</keyword>
<reference evidence="3 4" key="1">
    <citation type="submission" date="2020-07" db="EMBL/GenBank/DDBJ databases">
        <title>Sequencing the genomes of 1000 actinobacteria strains.</title>
        <authorList>
            <person name="Klenk H.-P."/>
        </authorList>
    </citation>
    <scope>NUCLEOTIDE SEQUENCE [LARGE SCALE GENOMIC DNA]</scope>
    <source>
        <strain evidence="3 4">DSM 40398</strain>
    </source>
</reference>
<dbReference type="EC" id="3.1.-.-" evidence="3"/>
<organism evidence="3 4">
    <name type="scientific">Actinomadura luteofluorescens</name>
    <dbReference type="NCBI Taxonomy" id="46163"/>
    <lineage>
        <taxon>Bacteria</taxon>
        <taxon>Bacillati</taxon>
        <taxon>Actinomycetota</taxon>
        <taxon>Actinomycetes</taxon>
        <taxon>Streptosporangiales</taxon>
        <taxon>Thermomonosporaceae</taxon>
        <taxon>Actinomadura</taxon>
    </lineage>
</organism>
<proteinExistence type="predicted"/>
<name>A0A7Y9JLU5_9ACTN</name>
<accession>A0A7Y9JLU5</accession>
<feature type="region of interest" description="Disordered" evidence="1">
    <location>
        <begin position="273"/>
        <end position="299"/>
    </location>
</feature>
<protein>
    <submittedName>
        <fullName evidence="3">CRISPR-associated endoribonuclease Cas6</fullName>
        <ecNumber evidence="3">3.1.-.-</ecNumber>
    </submittedName>
</protein>
<comment type="caution">
    <text evidence="3">The sequence shown here is derived from an EMBL/GenBank/DDBJ whole genome shotgun (WGS) entry which is preliminary data.</text>
</comment>